<dbReference type="AlphaFoldDB" id="A0A0F9BM62"/>
<dbReference type="SUPFAM" id="SSF47794">
    <property type="entry name" value="Rad51 N-terminal domain-like"/>
    <property type="match status" value="1"/>
</dbReference>
<dbReference type="EMBL" id="LAZR01040251">
    <property type="protein sequence ID" value="KKL14952.1"/>
    <property type="molecule type" value="Genomic_DNA"/>
</dbReference>
<dbReference type="GO" id="GO:0000166">
    <property type="term" value="F:nucleotide binding"/>
    <property type="evidence" value="ECO:0007669"/>
    <property type="project" value="InterPro"/>
</dbReference>
<dbReference type="InterPro" id="IPR010995">
    <property type="entry name" value="DNA_repair_Rad51/TF_NusA_a-hlx"/>
</dbReference>
<protein>
    <recommendedName>
        <fullName evidence="2">Helix-hairpin-helix domain-containing protein</fullName>
    </recommendedName>
</protein>
<reference evidence="1" key="1">
    <citation type="journal article" date="2015" name="Nature">
        <title>Complex archaea that bridge the gap between prokaryotes and eukaryotes.</title>
        <authorList>
            <person name="Spang A."/>
            <person name="Saw J.H."/>
            <person name="Jorgensen S.L."/>
            <person name="Zaremba-Niedzwiedzka K."/>
            <person name="Martijn J."/>
            <person name="Lind A.E."/>
            <person name="van Eijk R."/>
            <person name="Schleper C."/>
            <person name="Guy L."/>
            <person name="Ettema T.J."/>
        </authorList>
    </citation>
    <scope>NUCLEOTIDE SEQUENCE</scope>
</reference>
<sequence length="171" mass="18680">MAAGMPGSKGSVIVEYQGANFGKQIFYGPATGAPYVFSAKKRRRWVAAQDLYFELANGEKVGILELIKGKHVIFKAVSQPVKAKIAEATEIAEEMAVPEETTDMLTPVEDDFFISIKGIGMATSKKLVAAGYYSMVQLFEIDPEALQEDFGWSEKKIVDIHAQLSEIVAIA</sequence>
<gene>
    <name evidence="1" type="ORF">LCGC14_2510480</name>
</gene>
<evidence type="ECO:0008006" key="2">
    <source>
        <dbReference type="Google" id="ProtNLM"/>
    </source>
</evidence>
<organism evidence="1">
    <name type="scientific">marine sediment metagenome</name>
    <dbReference type="NCBI Taxonomy" id="412755"/>
    <lineage>
        <taxon>unclassified sequences</taxon>
        <taxon>metagenomes</taxon>
        <taxon>ecological metagenomes</taxon>
    </lineage>
</organism>
<accession>A0A0F9BM62</accession>
<name>A0A0F9BM62_9ZZZZ</name>
<evidence type="ECO:0000313" key="1">
    <source>
        <dbReference type="EMBL" id="KKL14952.1"/>
    </source>
</evidence>
<proteinExistence type="predicted"/>
<dbReference type="Gene3D" id="1.10.150.20">
    <property type="entry name" value="5' to 3' exonuclease, C-terminal subdomain"/>
    <property type="match status" value="1"/>
</dbReference>
<comment type="caution">
    <text evidence="1">The sequence shown here is derived from an EMBL/GenBank/DDBJ whole genome shotgun (WGS) entry which is preliminary data.</text>
</comment>